<dbReference type="OrthoDB" id="1669335at2"/>
<organism evidence="2 3">
    <name type="scientific">Absicoccus porci</name>
    <dbReference type="NCBI Taxonomy" id="2486576"/>
    <lineage>
        <taxon>Bacteria</taxon>
        <taxon>Bacillati</taxon>
        <taxon>Bacillota</taxon>
        <taxon>Erysipelotrichia</taxon>
        <taxon>Erysipelotrichales</taxon>
        <taxon>Erysipelotrichaceae</taxon>
        <taxon>Absicoccus</taxon>
    </lineage>
</organism>
<dbReference type="Proteomes" id="UP000276568">
    <property type="component" value="Unassembled WGS sequence"/>
</dbReference>
<evidence type="ECO:0000313" key="3">
    <source>
        <dbReference type="Proteomes" id="UP000276568"/>
    </source>
</evidence>
<dbReference type="Pfam" id="PF24726">
    <property type="entry name" value="DUF7678"/>
    <property type="match status" value="1"/>
</dbReference>
<dbReference type="InterPro" id="IPR056095">
    <property type="entry name" value="DUF7678"/>
</dbReference>
<name>A0A3N0I3P9_9FIRM</name>
<evidence type="ECO:0000259" key="1">
    <source>
        <dbReference type="Pfam" id="PF24726"/>
    </source>
</evidence>
<reference evidence="2 3" key="1">
    <citation type="submission" date="2018-11" db="EMBL/GenBank/DDBJ databases">
        <title>Clostridium sp. nov., a member of the family Erysipelotrichaceae isolated from pig faeces.</title>
        <authorList>
            <person name="Chang Y.-H."/>
        </authorList>
    </citation>
    <scope>NUCLEOTIDE SEQUENCE [LARGE SCALE GENOMIC DNA]</scope>
    <source>
        <strain evidence="2 3">YH-panp20</strain>
    </source>
</reference>
<evidence type="ECO:0000313" key="2">
    <source>
        <dbReference type="EMBL" id="RNM31644.1"/>
    </source>
</evidence>
<keyword evidence="3" id="KW-1185">Reference proteome</keyword>
<feature type="domain" description="DUF7678" evidence="1">
    <location>
        <begin position="1"/>
        <end position="80"/>
    </location>
</feature>
<sequence length="80" mass="9263">MWKEGIIGIPTKDGEYKKVKYWVKHFDEPSEDYGINGGKISKLSLKMDGEWIANYDRGWDVKPTCKEAEMALCILLNEHN</sequence>
<dbReference type="AlphaFoldDB" id="A0A3N0I3P9"/>
<gene>
    <name evidence="2" type="ORF">EDX97_03570</name>
</gene>
<dbReference type="RefSeq" id="WP_128519805.1">
    <property type="nucleotide sequence ID" value="NZ_RJQC01000001.1"/>
</dbReference>
<accession>A0A3N0I3P9</accession>
<proteinExistence type="predicted"/>
<comment type="caution">
    <text evidence="2">The sequence shown here is derived from an EMBL/GenBank/DDBJ whole genome shotgun (WGS) entry which is preliminary data.</text>
</comment>
<protein>
    <recommendedName>
        <fullName evidence="1">DUF7678 domain-containing protein</fullName>
    </recommendedName>
</protein>
<dbReference type="EMBL" id="RJQC01000001">
    <property type="protein sequence ID" value="RNM31644.1"/>
    <property type="molecule type" value="Genomic_DNA"/>
</dbReference>